<dbReference type="InterPro" id="IPR041460">
    <property type="entry name" value="Molybdopterin_N"/>
</dbReference>
<evidence type="ECO:0000256" key="4">
    <source>
        <dbReference type="ARBA" id="ARBA00022723"/>
    </source>
</evidence>
<dbReference type="CDD" id="cd02793">
    <property type="entry name" value="MopB_CT_DMSOR-BSOR-TMAOR"/>
    <property type="match status" value="1"/>
</dbReference>
<evidence type="ECO:0000313" key="10">
    <source>
        <dbReference type="EMBL" id="SMH36456.1"/>
    </source>
</evidence>
<keyword evidence="3" id="KW-0500">Molybdenum</keyword>
<dbReference type="InterPro" id="IPR050612">
    <property type="entry name" value="Prok_Mopterin_Oxidored"/>
</dbReference>
<protein>
    <submittedName>
        <fullName evidence="10">Biotin/methionine sulfoxide reductase</fullName>
    </submittedName>
</protein>
<dbReference type="AlphaFoldDB" id="A0A1X7NGI2"/>
<evidence type="ECO:0000259" key="9">
    <source>
        <dbReference type="Pfam" id="PF18364"/>
    </source>
</evidence>
<keyword evidence="11" id="KW-1185">Reference proteome</keyword>
<dbReference type="CDD" id="cd02769">
    <property type="entry name" value="MopB_DMSOR-BSOR-TMAOR"/>
    <property type="match status" value="1"/>
</dbReference>
<dbReference type="InterPro" id="IPR006657">
    <property type="entry name" value="MoPterin_dinucl-bd_dom"/>
</dbReference>
<dbReference type="InterPro" id="IPR009010">
    <property type="entry name" value="Asp_de-COase-like_dom_sf"/>
</dbReference>
<dbReference type="OrthoDB" id="9759518at2"/>
<dbReference type="Gene3D" id="2.40.40.20">
    <property type="match status" value="1"/>
</dbReference>
<evidence type="ECO:0000256" key="3">
    <source>
        <dbReference type="ARBA" id="ARBA00022505"/>
    </source>
</evidence>
<dbReference type="Gene3D" id="3.90.55.10">
    <property type="entry name" value="Dimethylsulfoxide Reductase, domain 3"/>
    <property type="match status" value="1"/>
</dbReference>
<dbReference type="InterPro" id="IPR006656">
    <property type="entry name" value="Mopterin_OxRdtase"/>
</dbReference>
<sequence>MGAIRRYPHCSHWGAYTILVEDGRIVGVEPFAHDPAPSPIIDSIREWARPDRRVLQPMVRSGWLEKRERSDRSGRGSEKFVPVSWDDATTLVADEIRRVSGEHGNASIFAGSYGWTSCGRFHHASSLLKRTMNLAGGFTGHVDTYSIAAGPVILRHTLGSDVACGGQANTLDTIAEHTETLVVFGALSPRTAQSEAGGIGSHALEKHLRRIAERGVKVVLVSPLRDDLPDWLPAEWWPIRPNTDAALMLGMAGEIAKAGRHDRDFLSRCTSGADRLLAYLDGSEDGVRKDADWAAEICGLPADAIAQLARRLVDTRSMLTVSWSLQRAHHGEQPFWAALGLASMVGQIGLPGGGVGYGYASLGGVGAHYNLGKSPGMSQLAKPIDSFIPVARISDMLLNPGASYTYEGQTRTYPHIRLVYWAGGNPYHHHQDLNRLGRAWTRPETIIVQDPMFTATAQRADIVLPANTSIERNDIAGNKRSDFILAMHKAIDPVGNSRSDFAIFDEIAGKLGVGERFNEGRDEMGWLRHLYNISRDDAAGRLGFDMPDFDTFWEQGWARCPMKTDHVYLAEFRDNPQDNALATESGRIVLGSETLARLDYADCREHPAWIEPAEWLGAAGNAGQFHLLSQQPVGRLHSQLETGEASRAMKRGGREQVLINATDAATLGIADGDTVRLSNERGACLATADLSDGIRQGVVILPTGAWFTPTGNSGLEVAGNPNVLTLDVGTSQFGQGCSAQTCMVSIERYTGASGDAFEQYHEKLVALAAA</sequence>
<keyword evidence="5" id="KW-0574">Periplasm</keyword>
<evidence type="ECO:0000256" key="6">
    <source>
        <dbReference type="ARBA" id="ARBA00023002"/>
    </source>
</evidence>
<dbReference type="InterPro" id="IPR006655">
    <property type="entry name" value="Mopterin_OxRdtase_prok_CS"/>
</dbReference>
<dbReference type="Pfam" id="PF00384">
    <property type="entry name" value="Molybdopterin"/>
    <property type="match status" value="1"/>
</dbReference>
<dbReference type="GO" id="GO:0043546">
    <property type="term" value="F:molybdopterin cofactor binding"/>
    <property type="evidence" value="ECO:0007669"/>
    <property type="project" value="InterPro"/>
</dbReference>
<dbReference type="PROSITE" id="PS00932">
    <property type="entry name" value="MOLYBDOPTERIN_PROK_3"/>
    <property type="match status" value="1"/>
</dbReference>
<dbReference type="Proteomes" id="UP000193083">
    <property type="component" value="Unassembled WGS sequence"/>
</dbReference>
<evidence type="ECO:0000256" key="1">
    <source>
        <dbReference type="ARBA" id="ARBA00001942"/>
    </source>
</evidence>
<comment type="similarity">
    <text evidence="2">Belongs to the prokaryotic molybdopterin-containing oxidoreductase family.</text>
</comment>
<comment type="cofactor">
    <cofactor evidence="1">
        <name>Mo-bis(molybdopterin guanine dinucleotide)</name>
        <dbReference type="ChEBI" id="CHEBI:60539"/>
    </cofactor>
</comment>
<evidence type="ECO:0000259" key="8">
    <source>
        <dbReference type="Pfam" id="PF01568"/>
    </source>
</evidence>
<dbReference type="GO" id="GO:0016491">
    <property type="term" value="F:oxidoreductase activity"/>
    <property type="evidence" value="ECO:0007669"/>
    <property type="project" value="UniProtKB-KW"/>
</dbReference>
<dbReference type="Pfam" id="PF01568">
    <property type="entry name" value="Molydop_binding"/>
    <property type="match status" value="1"/>
</dbReference>
<dbReference type="RefSeq" id="WP_085463822.1">
    <property type="nucleotide sequence ID" value="NZ_FXBL01000004.1"/>
</dbReference>
<dbReference type="Gene3D" id="3.40.228.10">
    <property type="entry name" value="Dimethylsulfoxide Reductase, domain 2"/>
    <property type="match status" value="1"/>
</dbReference>
<dbReference type="SUPFAM" id="SSF50692">
    <property type="entry name" value="ADC-like"/>
    <property type="match status" value="1"/>
</dbReference>
<name>A0A1X7NGI2_9HYPH</name>
<dbReference type="InterPro" id="IPR041954">
    <property type="entry name" value="CT_DMSOR/BSOR/TMAOR"/>
</dbReference>
<proteinExistence type="inferred from homology"/>
<dbReference type="Gene3D" id="3.40.50.740">
    <property type="match status" value="1"/>
</dbReference>
<evidence type="ECO:0000313" key="11">
    <source>
        <dbReference type="Proteomes" id="UP000193083"/>
    </source>
</evidence>
<dbReference type="GO" id="GO:0030151">
    <property type="term" value="F:molybdenum ion binding"/>
    <property type="evidence" value="ECO:0007669"/>
    <property type="project" value="TreeGrafter"/>
</dbReference>
<evidence type="ECO:0000259" key="7">
    <source>
        <dbReference type="Pfam" id="PF00384"/>
    </source>
</evidence>
<feature type="domain" description="Molybdopterin oxidoreductase N-terminal" evidence="9">
    <location>
        <begin position="9"/>
        <end position="45"/>
    </location>
</feature>
<dbReference type="EMBL" id="FXBL01000004">
    <property type="protein sequence ID" value="SMH36456.1"/>
    <property type="molecule type" value="Genomic_DNA"/>
</dbReference>
<organism evidence="10 11">
    <name type="scientific">Mesorhizobium australicum</name>
    <dbReference type="NCBI Taxonomy" id="536018"/>
    <lineage>
        <taxon>Bacteria</taxon>
        <taxon>Pseudomonadati</taxon>
        <taxon>Pseudomonadota</taxon>
        <taxon>Alphaproteobacteria</taxon>
        <taxon>Hyphomicrobiales</taxon>
        <taxon>Phyllobacteriaceae</taxon>
        <taxon>Mesorhizobium</taxon>
    </lineage>
</organism>
<dbReference type="PANTHER" id="PTHR43742">
    <property type="entry name" value="TRIMETHYLAMINE-N-OXIDE REDUCTASE"/>
    <property type="match status" value="1"/>
</dbReference>
<gene>
    <name evidence="10" type="ORF">SAMN02982922_1756</name>
</gene>
<dbReference type="Pfam" id="PF18364">
    <property type="entry name" value="Molybdopterin_N"/>
    <property type="match status" value="1"/>
</dbReference>
<evidence type="ECO:0000256" key="2">
    <source>
        <dbReference type="ARBA" id="ARBA00010312"/>
    </source>
</evidence>
<accession>A0A1X7NGI2</accession>
<dbReference type="GO" id="GO:0030288">
    <property type="term" value="C:outer membrane-bounded periplasmic space"/>
    <property type="evidence" value="ECO:0007669"/>
    <property type="project" value="TreeGrafter"/>
</dbReference>
<dbReference type="GO" id="GO:0009061">
    <property type="term" value="P:anaerobic respiration"/>
    <property type="evidence" value="ECO:0007669"/>
    <property type="project" value="TreeGrafter"/>
</dbReference>
<keyword evidence="4" id="KW-0479">Metal-binding</keyword>
<feature type="domain" description="Molybdopterin dinucleotide-binding" evidence="8">
    <location>
        <begin position="625"/>
        <end position="742"/>
    </location>
</feature>
<keyword evidence="6" id="KW-0560">Oxidoreductase</keyword>
<dbReference type="GO" id="GO:0009055">
    <property type="term" value="F:electron transfer activity"/>
    <property type="evidence" value="ECO:0007669"/>
    <property type="project" value="TreeGrafter"/>
</dbReference>
<dbReference type="PANTHER" id="PTHR43742:SF10">
    <property type="entry name" value="TRIMETHYLAMINE-N-OXIDE REDUCTASE 2"/>
    <property type="match status" value="1"/>
</dbReference>
<dbReference type="SUPFAM" id="SSF53706">
    <property type="entry name" value="Formate dehydrogenase/DMSO reductase, domains 1-3"/>
    <property type="match status" value="1"/>
</dbReference>
<feature type="domain" description="Molybdopterin oxidoreductase" evidence="7">
    <location>
        <begin position="53"/>
        <end position="509"/>
    </location>
</feature>
<evidence type="ECO:0000256" key="5">
    <source>
        <dbReference type="ARBA" id="ARBA00022764"/>
    </source>
</evidence>
<reference evidence="10 11" key="1">
    <citation type="submission" date="2017-04" db="EMBL/GenBank/DDBJ databases">
        <authorList>
            <person name="Afonso C.L."/>
            <person name="Miller P.J."/>
            <person name="Scott M.A."/>
            <person name="Spackman E."/>
            <person name="Goraichik I."/>
            <person name="Dimitrov K.M."/>
            <person name="Suarez D.L."/>
            <person name="Swayne D.E."/>
        </authorList>
    </citation>
    <scope>NUCLEOTIDE SEQUENCE [LARGE SCALE GENOMIC DNA]</scope>
    <source>
        <strain evidence="10 11">B5P</strain>
    </source>
</reference>